<evidence type="ECO:0000313" key="2">
    <source>
        <dbReference type="EMBL" id="KAF2436900.1"/>
    </source>
</evidence>
<dbReference type="Proteomes" id="UP000800235">
    <property type="component" value="Unassembled WGS sequence"/>
</dbReference>
<dbReference type="EMBL" id="MU007009">
    <property type="protein sequence ID" value="KAF2436900.1"/>
    <property type="molecule type" value="Genomic_DNA"/>
</dbReference>
<proteinExistence type="predicted"/>
<dbReference type="PANTHER" id="PTHR38644:SF1">
    <property type="entry name" value="EXPRESSED PROTEIN"/>
    <property type="match status" value="1"/>
</dbReference>
<dbReference type="PANTHER" id="PTHR38644">
    <property type="entry name" value="EXPRESSED PROTEIN"/>
    <property type="match status" value="1"/>
</dbReference>
<organism evidence="2 3">
    <name type="scientific">Tothia fuscella</name>
    <dbReference type="NCBI Taxonomy" id="1048955"/>
    <lineage>
        <taxon>Eukaryota</taxon>
        <taxon>Fungi</taxon>
        <taxon>Dikarya</taxon>
        <taxon>Ascomycota</taxon>
        <taxon>Pezizomycotina</taxon>
        <taxon>Dothideomycetes</taxon>
        <taxon>Pleosporomycetidae</taxon>
        <taxon>Venturiales</taxon>
        <taxon>Cylindrosympodiaceae</taxon>
        <taxon>Tothia</taxon>
    </lineage>
</organism>
<reference evidence="2" key="1">
    <citation type="journal article" date="2020" name="Stud. Mycol.">
        <title>101 Dothideomycetes genomes: a test case for predicting lifestyles and emergence of pathogens.</title>
        <authorList>
            <person name="Haridas S."/>
            <person name="Albert R."/>
            <person name="Binder M."/>
            <person name="Bloem J."/>
            <person name="Labutti K."/>
            <person name="Salamov A."/>
            <person name="Andreopoulos B."/>
            <person name="Baker S."/>
            <person name="Barry K."/>
            <person name="Bills G."/>
            <person name="Bluhm B."/>
            <person name="Cannon C."/>
            <person name="Castanera R."/>
            <person name="Culley D."/>
            <person name="Daum C."/>
            <person name="Ezra D."/>
            <person name="Gonzalez J."/>
            <person name="Henrissat B."/>
            <person name="Kuo A."/>
            <person name="Liang C."/>
            <person name="Lipzen A."/>
            <person name="Lutzoni F."/>
            <person name="Magnuson J."/>
            <person name="Mondo S."/>
            <person name="Nolan M."/>
            <person name="Ohm R."/>
            <person name="Pangilinan J."/>
            <person name="Park H.-J."/>
            <person name="Ramirez L."/>
            <person name="Alfaro M."/>
            <person name="Sun H."/>
            <person name="Tritt A."/>
            <person name="Yoshinaga Y."/>
            <person name="Zwiers L.-H."/>
            <person name="Turgeon B."/>
            <person name="Goodwin S."/>
            <person name="Spatafora J."/>
            <person name="Crous P."/>
            <person name="Grigoriev I."/>
        </authorList>
    </citation>
    <scope>NUCLEOTIDE SEQUENCE</scope>
    <source>
        <strain evidence="2">CBS 130266</strain>
    </source>
</reference>
<dbReference type="Pfam" id="PF23868">
    <property type="entry name" value="Mmc1_C"/>
    <property type="match status" value="1"/>
</dbReference>
<protein>
    <recommendedName>
        <fullName evidence="1">Mmc1 C-terminal domain-containing protein</fullName>
    </recommendedName>
</protein>
<evidence type="ECO:0000313" key="3">
    <source>
        <dbReference type="Proteomes" id="UP000800235"/>
    </source>
</evidence>
<sequence length="684" mass="74497">MPPRPPPRLFLSSLELKKPNKSINNFTCLSCTLIRAIARLSLQNRVSHLQSLRLRKQYRYASTFASPATINKPLDIPVGLRELYRALEGLKRDAAGYSNLSRLQLALKGLDGRVAVRVAVLGFGDGREKEREGSAAAARRLVRLVCADALKEKGVWEGIVEGGEGGEDGRGLLLRFGEETDIPASNPLLQTIHAPSRILESHNLEILVATLRIAPSPISTPGDVGGGVQDSVLVPAVETPTSSSGRFSQVTYPMHKTILLGEGAKSLIAYGKFTASLGDQGLPADTVKLAVNIPGLQMDVQESNQLVAVDLDLAERSLALFRESLSNAVLYEEGWYKSGMPALSEWLLSGTTASSPSTLKPTVHNLISSVVEDTAHQIDIAAREALTQSSKASSISESTRASLLATLSSWAEKSHTELRDQLDTAFASAHWRRLKWYKLFWRVDDVSMITSEILERRWLTESEQSLIFLAGRVAGAGILAPAAGIVGEDMADITAFLAKKNEKQIKREEDAVLSARPIDLFKADVDAVDEGTISPIGEITPWPMHIPITRRYLAAETVSSMQALAQKLVLQTLSTTSLTAAISALAYVSVSSTSLYEAGAVAAFGFVLSLKRMQNKWEGAREYWEREVREEGRKALKETEEGVRGVVLGGEREVGVADREGNEDREAARKAVERVREALERVGK</sequence>
<evidence type="ECO:0000259" key="1">
    <source>
        <dbReference type="Pfam" id="PF23868"/>
    </source>
</evidence>
<dbReference type="InterPro" id="IPR056196">
    <property type="entry name" value="Mmc1_C"/>
</dbReference>
<comment type="caution">
    <text evidence="2">The sequence shown here is derived from an EMBL/GenBank/DDBJ whole genome shotgun (WGS) entry which is preliminary data.</text>
</comment>
<name>A0A9P4P271_9PEZI</name>
<dbReference type="Pfam" id="PF23867">
    <property type="entry name" value="Mmc1_N"/>
    <property type="match status" value="1"/>
</dbReference>
<accession>A0A9P4P271</accession>
<dbReference type="AlphaFoldDB" id="A0A9P4P271"/>
<feature type="domain" description="Mmc1 C-terminal" evidence="1">
    <location>
        <begin position="404"/>
        <end position="633"/>
    </location>
</feature>
<dbReference type="OrthoDB" id="5319015at2759"/>
<keyword evidence="3" id="KW-1185">Reference proteome</keyword>
<gene>
    <name evidence="2" type="ORF">EJ08DRAFT_655061</name>
</gene>